<dbReference type="GO" id="GO:0017089">
    <property type="term" value="F:glycolipid transfer activity"/>
    <property type="evidence" value="ECO:0007669"/>
    <property type="project" value="TreeGrafter"/>
</dbReference>
<dbReference type="GO" id="GO:0015920">
    <property type="term" value="P:lipopolysaccharide transport"/>
    <property type="evidence" value="ECO:0007669"/>
    <property type="project" value="InterPro"/>
</dbReference>
<dbReference type="InterPro" id="IPR052037">
    <property type="entry name" value="LPS_export_LptA"/>
</dbReference>
<dbReference type="Gene3D" id="2.60.450.10">
    <property type="entry name" value="Lipopolysaccharide (LPS) transport protein A like domain"/>
    <property type="match status" value="1"/>
</dbReference>
<keyword evidence="7" id="KW-1185">Reference proteome</keyword>
<sequence>MVRTIRLAALALGVAVFAPAAHGQGATVAFGGIKSDTSQPVEVTADQLAVNQTDGTATFTGNVVVIQGDLRLGATTVRVEYAKDDRTKVERIVASGGVTLASAAEAAEAKDAVYTVANGQVVMTGDVLLTQNGGTIAGQKLSVDLKTGTGQMDGRVRTVISPKGSQ</sequence>
<dbReference type="OrthoDB" id="9811926at2"/>
<feature type="chain" id="PRO_5015553444" evidence="4">
    <location>
        <begin position="24"/>
        <end position="166"/>
    </location>
</feature>
<dbReference type="PANTHER" id="PTHR36504:SF1">
    <property type="entry name" value="LIPOPOLYSACCHARIDE EXPORT SYSTEM PROTEIN LPTA"/>
    <property type="match status" value="1"/>
</dbReference>
<evidence type="ECO:0000256" key="3">
    <source>
        <dbReference type="ARBA" id="ARBA00022764"/>
    </source>
</evidence>
<proteinExistence type="predicted"/>
<evidence type="ECO:0000313" key="7">
    <source>
        <dbReference type="Proteomes" id="UP000238338"/>
    </source>
</evidence>
<dbReference type="AlphaFoldDB" id="A0A2S8S402"/>
<dbReference type="InterPro" id="IPR005653">
    <property type="entry name" value="OstA-like_N"/>
</dbReference>
<evidence type="ECO:0000313" key="6">
    <source>
        <dbReference type="EMBL" id="PQV55515.1"/>
    </source>
</evidence>
<dbReference type="InterPro" id="IPR014340">
    <property type="entry name" value="LptA"/>
</dbReference>
<dbReference type="NCBIfam" id="TIGR03002">
    <property type="entry name" value="outer_YhbN_LptA"/>
    <property type="match status" value="1"/>
</dbReference>
<comment type="caution">
    <text evidence="6">The sequence shown here is derived from an EMBL/GenBank/DDBJ whole genome shotgun (WGS) entry which is preliminary data.</text>
</comment>
<feature type="signal peptide" evidence="4">
    <location>
        <begin position="1"/>
        <end position="23"/>
    </location>
</feature>
<reference evidence="6 7" key="1">
    <citation type="submission" date="2018-02" db="EMBL/GenBank/DDBJ databases">
        <title>Genomic Encyclopedia of Archaeal and Bacterial Type Strains, Phase II (KMG-II): from individual species to whole genera.</title>
        <authorList>
            <person name="Goeker M."/>
        </authorList>
    </citation>
    <scope>NUCLEOTIDE SEQUENCE [LARGE SCALE GENOMIC DNA]</scope>
    <source>
        <strain evidence="6 7">DSM 18921</strain>
    </source>
</reference>
<dbReference type="Pfam" id="PF03968">
    <property type="entry name" value="LptD_N"/>
    <property type="match status" value="1"/>
</dbReference>
<name>A0A2S8S402_9RHOB</name>
<dbReference type="GO" id="GO:0030288">
    <property type="term" value="C:outer membrane-bounded periplasmic space"/>
    <property type="evidence" value="ECO:0007669"/>
    <property type="project" value="TreeGrafter"/>
</dbReference>
<gene>
    <name evidence="6" type="ORF">LX70_03177</name>
</gene>
<accession>A0A2S8S402</accession>
<dbReference type="PANTHER" id="PTHR36504">
    <property type="entry name" value="LIPOPOLYSACCHARIDE EXPORT SYSTEM PROTEIN LPTA"/>
    <property type="match status" value="1"/>
</dbReference>
<feature type="domain" description="Organic solvent tolerance-like N-terminal" evidence="5">
    <location>
        <begin position="42"/>
        <end position="148"/>
    </location>
</feature>
<evidence type="ECO:0000259" key="5">
    <source>
        <dbReference type="Pfam" id="PF03968"/>
    </source>
</evidence>
<keyword evidence="2 4" id="KW-0732">Signal</keyword>
<evidence type="ECO:0000256" key="1">
    <source>
        <dbReference type="ARBA" id="ARBA00022448"/>
    </source>
</evidence>
<keyword evidence="3" id="KW-0574">Periplasm</keyword>
<dbReference type="EMBL" id="PVEP01000008">
    <property type="protein sequence ID" value="PQV55515.1"/>
    <property type="molecule type" value="Genomic_DNA"/>
</dbReference>
<dbReference type="RefSeq" id="WP_105515766.1">
    <property type="nucleotide sequence ID" value="NZ_PVEP01000008.1"/>
</dbReference>
<keyword evidence="1" id="KW-0813">Transport</keyword>
<dbReference type="GO" id="GO:0009279">
    <property type="term" value="C:cell outer membrane"/>
    <property type="evidence" value="ECO:0007669"/>
    <property type="project" value="TreeGrafter"/>
</dbReference>
<organism evidence="6 7">
    <name type="scientific">Albidovulum denitrificans</name>
    <dbReference type="NCBI Taxonomy" id="404881"/>
    <lineage>
        <taxon>Bacteria</taxon>
        <taxon>Pseudomonadati</taxon>
        <taxon>Pseudomonadota</taxon>
        <taxon>Alphaproteobacteria</taxon>
        <taxon>Rhodobacterales</taxon>
        <taxon>Paracoccaceae</taxon>
        <taxon>Albidovulum</taxon>
    </lineage>
</organism>
<evidence type="ECO:0000256" key="2">
    <source>
        <dbReference type="ARBA" id="ARBA00022729"/>
    </source>
</evidence>
<protein>
    <submittedName>
        <fullName evidence="6">Lipopolysaccharide export system protein LptA</fullName>
    </submittedName>
</protein>
<dbReference type="GO" id="GO:0001530">
    <property type="term" value="F:lipopolysaccharide binding"/>
    <property type="evidence" value="ECO:0007669"/>
    <property type="project" value="InterPro"/>
</dbReference>
<dbReference type="Proteomes" id="UP000238338">
    <property type="component" value="Unassembled WGS sequence"/>
</dbReference>
<evidence type="ECO:0000256" key="4">
    <source>
        <dbReference type="SAM" id="SignalP"/>
    </source>
</evidence>